<evidence type="ECO:0000256" key="4">
    <source>
        <dbReference type="ARBA" id="ARBA00022833"/>
    </source>
</evidence>
<evidence type="ECO:0000256" key="6">
    <source>
        <dbReference type="SAM" id="MobiDB-lite"/>
    </source>
</evidence>
<accession>A0ABQ8C3D6</accession>
<dbReference type="InterPro" id="IPR057136">
    <property type="entry name" value="At2g35280_TPR_dom"/>
</dbReference>
<feature type="domain" description="Replication factor A C-terminal" evidence="8">
    <location>
        <begin position="270"/>
        <end position="396"/>
    </location>
</feature>
<protein>
    <recommendedName>
        <fullName evidence="12">Replication factor A C-terminal domain-containing protein</fullName>
    </recommendedName>
</protein>
<proteinExistence type="inferred from homology"/>
<feature type="domain" description="At2g35280-like TPR" evidence="9">
    <location>
        <begin position="622"/>
        <end position="693"/>
    </location>
</feature>
<dbReference type="PANTHER" id="PTHR47165:SF4">
    <property type="entry name" value="OS03G0429900 PROTEIN"/>
    <property type="match status" value="1"/>
</dbReference>
<dbReference type="CDD" id="cd04480">
    <property type="entry name" value="RPA1_DBD_A_like"/>
    <property type="match status" value="1"/>
</dbReference>
<dbReference type="Gene3D" id="2.40.50.140">
    <property type="entry name" value="Nucleic acid-binding proteins"/>
    <property type="match status" value="3"/>
</dbReference>
<reference evidence="10 11" key="1">
    <citation type="submission" date="2021-05" db="EMBL/GenBank/DDBJ databases">
        <title>Genome Assembly of Synthetic Allotetraploid Brassica napus Reveals Homoeologous Exchanges between Subgenomes.</title>
        <authorList>
            <person name="Davis J.T."/>
        </authorList>
    </citation>
    <scope>NUCLEOTIDE SEQUENCE [LARGE SCALE GENOMIC DNA]</scope>
    <source>
        <strain evidence="11">cv. Da-Ae</strain>
        <tissue evidence="10">Seedling</tissue>
    </source>
</reference>
<evidence type="ECO:0000256" key="2">
    <source>
        <dbReference type="ARBA" id="ARBA00022723"/>
    </source>
</evidence>
<evidence type="ECO:0000256" key="1">
    <source>
        <dbReference type="ARBA" id="ARBA00005690"/>
    </source>
</evidence>
<dbReference type="Pfam" id="PF02721">
    <property type="entry name" value="DUF223"/>
    <property type="match status" value="1"/>
</dbReference>
<dbReference type="CDD" id="cd04476">
    <property type="entry name" value="RPA1_DBD_C"/>
    <property type="match status" value="1"/>
</dbReference>
<gene>
    <name evidence="10" type="ORF">HID58_034891</name>
</gene>
<dbReference type="PANTHER" id="PTHR47165">
    <property type="entry name" value="OS03G0429900 PROTEIN"/>
    <property type="match status" value="1"/>
</dbReference>
<dbReference type="SUPFAM" id="SSF50249">
    <property type="entry name" value="Nucleic acid-binding proteins"/>
    <property type="match status" value="2"/>
</dbReference>
<dbReference type="InterPro" id="IPR003871">
    <property type="entry name" value="RFA1B/D_OB_1st"/>
</dbReference>
<evidence type="ECO:0000259" key="9">
    <source>
        <dbReference type="Pfam" id="PF23310"/>
    </source>
</evidence>
<dbReference type="InterPro" id="IPR013955">
    <property type="entry name" value="Rep_factor-A_C"/>
</dbReference>
<dbReference type="Pfam" id="PF23310">
    <property type="entry name" value="TPR_27"/>
    <property type="match status" value="1"/>
</dbReference>
<feature type="region of interest" description="Disordered" evidence="6">
    <location>
        <begin position="462"/>
        <end position="482"/>
    </location>
</feature>
<comment type="similarity">
    <text evidence="1">Belongs to the replication factor A protein 1 family.</text>
</comment>
<dbReference type="EMBL" id="JAGKQM010000009">
    <property type="protein sequence ID" value="KAH0911570.1"/>
    <property type="molecule type" value="Genomic_DNA"/>
</dbReference>
<keyword evidence="3" id="KW-0863">Zinc-finger</keyword>
<dbReference type="InterPro" id="IPR047192">
    <property type="entry name" value="Euk_RPA1_DBD_C"/>
</dbReference>
<comment type="caution">
    <text evidence="10">The sequence shown here is derived from an EMBL/GenBank/DDBJ whole genome shotgun (WGS) entry which is preliminary data.</text>
</comment>
<evidence type="ECO:0000313" key="11">
    <source>
        <dbReference type="Proteomes" id="UP000824890"/>
    </source>
</evidence>
<dbReference type="InterPro" id="IPR012340">
    <property type="entry name" value="NA-bd_OB-fold"/>
</dbReference>
<keyword evidence="4" id="KW-0862">Zinc</keyword>
<evidence type="ECO:0000313" key="10">
    <source>
        <dbReference type="EMBL" id="KAH0911570.1"/>
    </source>
</evidence>
<organism evidence="10 11">
    <name type="scientific">Brassica napus</name>
    <name type="common">Rape</name>
    <dbReference type="NCBI Taxonomy" id="3708"/>
    <lineage>
        <taxon>Eukaryota</taxon>
        <taxon>Viridiplantae</taxon>
        <taxon>Streptophyta</taxon>
        <taxon>Embryophyta</taxon>
        <taxon>Tracheophyta</taxon>
        <taxon>Spermatophyta</taxon>
        <taxon>Magnoliopsida</taxon>
        <taxon>eudicotyledons</taxon>
        <taxon>Gunneridae</taxon>
        <taxon>Pentapetalae</taxon>
        <taxon>rosids</taxon>
        <taxon>malvids</taxon>
        <taxon>Brassicales</taxon>
        <taxon>Brassicaceae</taxon>
        <taxon>Brassiceae</taxon>
        <taxon>Brassica</taxon>
    </lineage>
</organism>
<feature type="domain" description="Replication protein A 70 kDa DNA-binding subunit B/D first OB fold" evidence="7">
    <location>
        <begin position="12"/>
        <end position="101"/>
    </location>
</feature>
<feature type="compositionally biased region" description="Low complexity" evidence="6">
    <location>
        <begin position="462"/>
        <end position="472"/>
    </location>
</feature>
<evidence type="ECO:0000256" key="5">
    <source>
        <dbReference type="ARBA" id="ARBA00023125"/>
    </source>
</evidence>
<evidence type="ECO:0000256" key="3">
    <source>
        <dbReference type="ARBA" id="ARBA00022771"/>
    </source>
</evidence>
<name>A0ABQ8C3D6_BRANA</name>
<keyword evidence="11" id="KW-1185">Reference proteome</keyword>
<keyword evidence="5" id="KW-0238">DNA-binding</keyword>
<evidence type="ECO:0000259" key="7">
    <source>
        <dbReference type="Pfam" id="PF02721"/>
    </source>
</evidence>
<keyword evidence="2" id="KW-0479">Metal-binding</keyword>
<dbReference type="Proteomes" id="UP000824890">
    <property type="component" value="Unassembled WGS sequence"/>
</dbReference>
<evidence type="ECO:0008006" key="12">
    <source>
        <dbReference type="Google" id="ProtNLM"/>
    </source>
</evidence>
<dbReference type="Pfam" id="PF08646">
    <property type="entry name" value="Rep_fac-A_C"/>
    <property type="match status" value="1"/>
</dbReference>
<evidence type="ECO:0000259" key="8">
    <source>
        <dbReference type="Pfam" id="PF08646"/>
    </source>
</evidence>
<sequence>MADLKAGRCSNTAEVRLLRVWEARNINKGMELMSLDMLLIDENSTVVHGTVSALLQLRFRPRMTEGSVYTLSGFDVTRSSPKYRLSDAPVAIRFNDGTEFEKLSTTSRTIPTEHFRFRPYDQILGLANTGRQLPDVMGELSAIRSTITDRIPGAQRVMLNLRLESDTTVCVSIFDSLALAFHSKLDVYGKEPRIVVVTAVNPKLVSGKLYLNGTSATPVTFYYPRRLPSGGTDQAGSSSKVVHAQKIEPMTVSELNQFIFTADPQIIEFLCTAKVTEIQLDEGWCYIGCSTCSKKLIREETSFTCVPCNETNAVAKLKYRVILSVSDDTGAAAFLGFDEEIASLTHVLASDAAHIVGIGTNAQVDIDLPRSLANLVGSTYTFQLRLKDFNFGPNHRSFTISRIFPARDLAPKPTFSDGGEDTDQSIPQSVATGLDVGAAIVNNGADQLTDADGARMVHEAAASGEDAGEATAQTNGRLARQNRRSMRAEKRNKALQQEIQHNTAPILAVQNNTINVVDTERDNRRIARALRMERLINKRVATTKKWRYRRPVVNKWELATCPDCQAIIQILLFLAKDSIEAFHNVLTAFPGLGTAAQSPLVLKHLNLRSLTVQSLSSLTVYQNLMNLCVLAGNLEAHYLRGMQEYFQNENITDGLALLQIAAQGSYDNAIYLYGIIMLCRGDPDIGKPLLDSLGWRENKARSDACWQSIKTSLHGVRVKRFEIYITIYRATRPTINCHRNDIAIRCETFFHEHKPNIMLTLESMPEDIRLHHIHIASKGGHIQGTYVYGVLLMAVGETDNGVKIINKLTDDKGISVVEECMENFQRSIERPFLHMKETYVSSMQKMWPHLNCHPQEGADTTVCSNCFHFFLLTEFYKMMLGFNDLMD</sequence>